<organism evidence="2 3">
    <name type="scientific">Amycolatopsis bartoniae</name>
    <dbReference type="NCBI Taxonomy" id="941986"/>
    <lineage>
        <taxon>Bacteria</taxon>
        <taxon>Bacillati</taxon>
        <taxon>Actinomycetota</taxon>
        <taxon>Actinomycetes</taxon>
        <taxon>Pseudonocardiales</taxon>
        <taxon>Pseudonocardiaceae</taxon>
        <taxon>Amycolatopsis</taxon>
    </lineage>
</organism>
<proteinExistence type="predicted"/>
<sequence length="110" mass="11755">MDVRLVARLRRRVDHLVQHLAGGVQTGDQPVDARPFGGEFFDQPRGGGLGGTAVGVAQARQQARDLPAVQARGEQLLDPDDAVDRPLRVVAVPAGRAIGRQQPLLLVVPQ</sequence>
<evidence type="ECO:0000256" key="1">
    <source>
        <dbReference type="SAM" id="MobiDB-lite"/>
    </source>
</evidence>
<keyword evidence="3" id="KW-1185">Reference proteome</keyword>
<gene>
    <name evidence="2" type="ORF">GCM10017566_65360</name>
</gene>
<dbReference type="AlphaFoldDB" id="A0A8H9J6I3"/>
<evidence type="ECO:0000313" key="2">
    <source>
        <dbReference type="EMBL" id="GHF82161.1"/>
    </source>
</evidence>
<dbReference type="EMBL" id="BNAV01000015">
    <property type="protein sequence ID" value="GHF82161.1"/>
    <property type="molecule type" value="Genomic_DNA"/>
</dbReference>
<feature type="region of interest" description="Disordered" evidence="1">
    <location>
        <begin position="24"/>
        <end position="44"/>
    </location>
</feature>
<dbReference type="Proteomes" id="UP000658656">
    <property type="component" value="Unassembled WGS sequence"/>
</dbReference>
<accession>A0A8H9J6I3</accession>
<reference evidence="2" key="2">
    <citation type="submission" date="2020-09" db="EMBL/GenBank/DDBJ databases">
        <authorList>
            <person name="Sun Q."/>
            <person name="Zhou Y."/>
        </authorList>
    </citation>
    <scope>NUCLEOTIDE SEQUENCE</scope>
    <source>
        <strain evidence="2">CGMCC 4.7679</strain>
    </source>
</reference>
<protein>
    <submittedName>
        <fullName evidence="2">Uncharacterized protein</fullName>
    </submittedName>
</protein>
<evidence type="ECO:0000313" key="3">
    <source>
        <dbReference type="Proteomes" id="UP000658656"/>
    </source>
</evidence>
<comment type="caution">
    <text evidence="2">The sequence shown here is derived from an EMBL/GenBank/DDBJ whole genome shotgun (WGS) entry which is preliminary data.</text>
</comment>
<reference evidence="2" key="1">
    <citation type="journal article" date="2014" name="Int. J. Syst. Evol. Microbiol.">
        <title>Complete genome sequence of Corynebacterium casei LMG S-19264T (=DSM 44701T), isolated from a smear-ripened cheese.</title>
        <authorList>
            <consortium name="US DOE Joint Genome Institute (JGI-PGF)"/>
            <person name="Walter F."/>
            <person name="Albersmeier A."/>
            <person name="Kalinowski J."/>
            <person name="Ruckert C."/>
        </authorList>
    </citation>
    <scope>NUCLEOTIDE SEQUENCE</scope>
    <source>
        <strain evidence="2">CGMCC 4.7679</strain>
    </source>
</reference>
<name>A0A8H9J6I3_9PSEU</name>